<name>A0A9X1HYK8_9BACT</name>
<protein>
    <submittedName>
        <fullName evidence="3">PaaI family thioesterase</fullName>
    </submittedName>
</protein>
<dbReference type="RefSeq" id="WP_225699954.1">
    <property type="nucleotide sequence ID" value="NZ_JAIXNE010000009.1"/>
</dbReference>
<dbReference type="InterPro" id="IPR029069">
    <property type="entry name" value="HotDog_dom_sf"/>
</dbReference>
<dbReference type="Gene3D" id="3.10.129.10">
    <property type="entry name" value="Hotdog Thioesterase"/>
    <property type="match status" value="1"/>
</dbReference>
<keyword evidence="4" id="KW-1185">Reference proteome</keyword>
<organism evidence="3 4">
    <name type="scientific">Fulvivirga sedimenti</name>
    <dbReference type="NCBI Taxonomy" id="2879465"/>
    <lineage>
        <taxon>Bacteria</taxon>
        <taxon>Pseudomonadati</taxon>
        <taxon>Bacteroidota</taxon>
        <taxon>Cytophagia</taxon>
        <taxon>Cytophagales</taxon>
        <taxon>Fulvivirgaceae</taxon>
        <taxon>Fulvivirga</taxon>
    </lineage>
</organism>
<dbReference type="CDD" id="cd03443">
    <property type="entry name" value="PaaI_thioesterase"/>
    <property type="match status" value="1"/>
</dbReference>
<keyword evidence="1" id="KW-0378">Hydrolase</keyword>
<accession>A0A9X1HYK8</accession>
<evidence type="ECO:0000313" key="3">
    <source>
        <dbReference type="EMBL" id="MCA6079092.1"/>
    </source>
</evidence>
<dbReference type="SUPFAM" id="SSF54637">
    <property type="entry name" value="Thioesterase/thiol ester dehydrase-isomerase"/>
    <property type="match status" value="1"/>
</dbReference>
<evidence type="ECO:0000256" key="1">
    <source>
        <dbReference type="ARBA" id="ARBA00022801"/>
    </source>
</evidence>
<dbReference type="GO" id="GO:0016289">
    <property type="term" value="F:acyl-CoA hydrolase activity"/>
    <property type="evidence" value="ECO:0007669"/>
    <property type="project" value="UniProtKB-ARBA"/>
</dbReference>
<proteinExistence type="predicted"/>
<reference evidence="3" key="1">
    <citation type="submission" date="2021-09" db="EMBL/GenBank/DDBJ databases">
        <title>Fulvivirga sp. isolated from coastal sediment.</title>
        <authorList>
            <person name="Yu H."/>
        </authorList>
    </citation>
    <scope>NUCLEOTIDE SEQUENCE</scope>
    <source>
        <strain evidence="3">1062</strain>
    </source>
</reference>
<dbReference type="EMBL" id="JAIXNE010000009">
    <property type="protein sequence ID" value="MCA6079092.1"/>
    <property type="molecule type" value="Genomic_DNA"/>
</dbReference>
<dbReference type="Pfam" id="PF03061">
    <property type="entry name" value="4HBT"/>
    <property type="match status" value="1"/>
</dbReference>
<evidence type="ECO:0000259" key="2">
    <source>
        <dbReference type="Pfam" id="PF03061"/>
    </source>
</evidence>
<sequence length="149" mass="16676">MTHHQHYRKLEQMYLNAPVNMDTYRNSSIEIGAGRATIQWPVEINFYHALGALHGSAYFKMLDDAAFFAVQSEVTDFFILTTSFNITFTRPVTGGILTARGTVRSRSKSLFTADAVLVNDHEKEVGFGTGQFMKSSRRLDDVAGYSLPS</sequence>
<feature type="domain" description="Thioesterase" evidence="2">
    <location>
        <begin position="51"/>
        <end position="124"/>
    </location>
</feature>
<dbReference type="AlphaFoldDB" id="A0A9X1HYK8"/>
<dbReference type="NCBIfam" id="TIGR00369">
    <property type="entry name" value="unchar_dom_1"/>
    <property type="match status" value="1"/>
</dbReference>
<comment type="caution">
    <text evidence="3">The sequence shown here is derived from an EMBL/GenBank/DDBJ whole genome shotgun (WGS) entry which is preliminary data.</text>
</comment>
<dbReference type="InterPro" id="IPR003736">
    <property type="entry name" value="PAAI_dom"/>
</dbReference>
<dbReference type="Proteomes" id="UP001139409">
    <property type="component" value="Unassembled WGS sequence"/>
</dbReference>
<evidence type="ECO:0000313" key="4">
    <source>
        <dbReference type="Proteomes" id="UP001139409"/>
    </source>
</evidence>
<dbReference type="InterPro" id="IPR006683">
    <property type="entry name" value="Thioestr_dom"/>
</dbReference>
<gene>
    <name evidence="3" type="ORF">LDX50_29745</name>
</gene>